<dbReference type="PROSITE" id="PS50850">
    <property type="entry name" value="MFS"/>
    <property type="match status" value="1"/>
</dbReference>
<comment type="similarity">
    <text evidence="8">Belongs to the major facilitator superfamily. DHA1 family. Polyamines/proton antiporter (TC 2.A.1.2.16) subfamily.</text>
</comment>
<dbReference type="EMBL" id="PXOG01000047">
    <property type="protein sequence ID" value="RGP79412.1"/>
    <property type="molecule type" value="Genomic_DNA"/>
</dbReference>
<evidence type="ECO:0000313" key="11">
    <source>
        <dbReference type="EMBL" id="RGP79412.1"/>
    </source>
</evidence>
<evidence type="ECO:0000259" key="10">
    <source>
        <dbReference type="PROSITE" id="PS50850"/>
    </source>
</evidence>
<feature type="transmembrane region" description="Helical" evidence="9">
    <location>
        <begin position="179"/>
        <end position="200"/>
    </location>
</feature>
<dbReference type="STRING" id="694270.A0A395T511"/>
<dbReference type="OrthoDB" id="6770063at2759"/>
<dbReference type="InterPro" id="IPR011701">
    <property type="entry name" value="MFS"/>
</dbReference>
<dbReference type="AlphaFoldDB" id="A0A395T511"/>
<dbReference type="Proteomes" id="UP000266234">
    <property type="component" value="Unassembled WGS sequence"/>
</dbReference>
<dbReference type="Gene3D" id="1.20.1250.20">
    <property type="entry name" value="MFS general substrate transporter like domains"/>
    <property type="match status" value="1"/>
</dbReference>
<evidence type="ECO:0000256" key="8">
    <source>
        <dbReference type="ARBA" id="ARBA00038459"/>
    </source>
</evidence>
<dbReference type="PANTHER" id="PTHR23502:SF186">
    <property type="entry name" value="MAJOR FACILITATOR SUPERFAMILY (MFS) PROFILE DOMAIN-CONTAINING PROTEIN"/>
    <property type="match status" value="1"/>
</dbReference>
<evidence type="ECO:0000256" key="1">
    <source>
        <dbReference type="ARBA" id="ARBA00004651"/>
    </source>
</evidence>
<feature type="transmembrane region" description="Helical" evidence="9">
    <location>
        <begin position="149"/>
        <end position="167"/>
    </location>
</feature>
<feature type="transmembrane region" description="Helical" evidence="9">
    <location>
        <begin position="206"/>
        <end position="227"/>
    </location>
</feature>
<comment type="caution">
    <text evidence="11">The sequence shown here is derived from an EMBL/GenBank/DDBJ whole genome shotgun (WGS) entry which is preliminary data.</text>
</comment>
<sequence>MNTLQRTLSKIVLKPSAESERLHIPYTNADNFIDFRHVDPDNPENWSLKKKRYITAVAVLLSMNGSIGSSITAASTGSIAEEFGVSRVAAGLTMSLFLLGYCAGPLIFCPLSEFYGRQWILYTTMLLYFAFTCLTAWPPNFGGLLVGRFIAGCFSSGPGTMVAGIVVDLWDRCACGNAMGVLICVSWIGPALGSVISGVLELKKDWHWGMYVCLWIASFSCIIMFTVPETHRSTILCRKAKLARSHGHNIQAEQEAYRPKLIQLYKTALTRPWILLFDVISFLCCLYSCLIAALQFMLFSIYPIVFQHMRGWNIAMSQLPILGQAIGAVIALLVVLEHSRHRKQKLSKGQDIPPEDHMVLAMMGGVGFPISMLWLSWSAQYK</sequence>
<feature type="domain" description="Major facilitator superfamily (MFS) profile" evidence="10">
    <location>
        <begin position="54"/>
        <end position="382"/>
    </location>
</feature>
<name>A0A395T511_9HYPO</name>
<dbReference type="PANTHER" id="PTHR23502">
    <property type="entry name" value="MAJOR FACILITATOR SUPERFAMILY"/>
    <property type="match status" value="1"/>
</dbReference>
<feature type="transmembrane region" description="Helical" evidence="9">
    <location>
        <begin position="314"/>
        <end position="336"/>
    </location>
</feature>
<evidence type="ECO:0000256" key="6">
    <source>
        <dbReference type="ARBA" id="ARBA00023136"/>
    </source>
</evidence>
<keyword evidence="4 9" id="KW-0812">Transmembrane</keyword>
<gene>
    <name evidence="11" type="ORF">FLONG3_2467</name>
</gene>
<accession>A0A395T511</accession>
<keyword evidence="3" id="KW-1003">Cell membrane</keyword>
<organism evidence="11 12">
    <name type="scientific">Fusarium longipes</name>
    <dbReference type="NCBI Taxonomy" id="694270"/>
    <lineage>
        <taxon>Eukaryota</taxon>
        <taxon>Fungi</taxon>
        <taxon>Dikarya</taxon>
        <taxon>Ascomycota</taxon>
        <taxon>Pezizomycotina</taxon>
        <taxon>Sordariomycetes</taxon>
        <taxon>Hypocreomycetidae</taxon>
        <taxon>Hypocreales</taxon>
        <taxon>Nectriaceae</taxon>
        <taxon>Fusarium</taxon>
    </lineage>
</organism>
<proteinExistence type="inferred from homology"/>
<evidence type="ECO:0000256" key="3">
    <source>
        <dbReference type="ARBA" id="ARBA00022475"/>
    </source>
</evidence>
<feature type="transmembrane region" description="Helical" evidence="9">
    <location>
        <begin position="88"/>
        <end position="107"/>
    </location>
</feature>
<evidence type="ECO:0000256" key="2">
    <source>
        <dbReference type="ARBA" id="ARBA00022448"/>
    </source>
</evidence>
<feature type="transmembrane region" description="Helical" evidence="9">
    <location>
        <begin position="53"/>
        <end position="76"/>
    </location>
</feature>
<evidence type="ECO:0000256" key="9">
    <source>
        <dbReference type="SAM" id="Phobius"/>
    </source>
</evidence>
<evidence type="ECO:0000256" key="7">
    <source>
        <dbReference type="ARBA" id="ARBA00023180"/>
    </source>
</evidence>
<feature type="transmembrane region" description="Helical" evidence="9">
    <location>
        <begin position="357"/>
        <end position="377"/>
    </location>
</feature>
<protein>
    <recommendedName>
        <fullName evidence="10">Major facilitator superfamily (MFS) profile domain-containing protein</fullName>
    </recommendedName>
</protein>
<dbReference type="GO" id="GO:0005886">
    <property type="term" value="C:plasma membrane"/>
    <property type="evidence" value="ECO:0007669"/>
    <property type="project" value="UniProtKB-SubCell"/>
</dbReference>
<dbReference type="SUPFAM" id="SSF103473">
    <property type="entry name" value="MFS general substrate transporter"/>
    <property type="match status" value="1"/>
</dbReference>
<evidence type="ECO:0000256" key="5">
    <source>
        <dbReference type="ARBA" id="ARBA00022989"/>
    </source>
</evidence>
<dbReference type="Pfam" id="PF07690">
    <property type="entry name" value="MFS_1"/>
    <property type="match status" value="1"/>
</dbReference>
<dbReference type="GO" id="GO:0022857">
    <property type="term" value="F:transmembrane transporter activity"/>
    <property type="evidence" value="ECO:0007669"/>
    <property type="project" value="InterPro"/>
</dbReference>
<feature type="transmembrane region" description="Helical" evidence="9">
    <location>
        <begin position="119"/>
        <end position="137"/>
    </location>
</feature>
<keyword evidence="6 9" id="KW-0472">Membrane</keyword>
<keyword evidence="7" id="KW-0325">Glycoprotein</keyword>
<evidence type="ECO:0000313" key="12">
    <source>
        <dbReference type="Proteomes" id="UP000266234"/>
    </source>
</evidence>
<comment type="subcellular location">
    <subcellularLocation>
        <location evidence="1">Cell membrane</location>
        <topology evidence="1">Multi-pass membrane protein</topology>
    </subcellularLocation>
</comment>
<feature type="transmembrane region" description="Helical" evidence="9">
    <location>
        <begin position="273"/>
        <end position="302"/>
    </location>
</feature>
<keyword evidence="5 9" id="KW-1133">Transmembrane helix</keyword>
<dbReference type="InterPro" id="IPR020846">
    <property type="entry name" value="MFS_dom"/>
</dbReference>
<reference evidence="11 12" key="1">
    <citation type="journal article" date="2018" name="PLoS Pathog.">
        <title>Evolution of structural diversity of trichothecenes, a family of toxins produced by plant pathogenic and entomopathogenic fungi.</title>
        <authorList>
            <person name="Proctor R.H."/>
            <person name="McCormick S.P."/>
            <person name="Kim H.S."/>
            <person name="Cardoza R.E."/>
            <person name="Stanley A.M."/>
            <person name="Lindo L."/>
            <person name="Kelly A."/>
            <person name="Brown D.W."/>
            <person name="Lee T."/>
            <person name="Vaughan M.M."/>
            <person name="Alexander N.J."/>
            <person name="Busman M."/>
            <person name="Gutierrez S."/>
        </authorList>
    </citation>
    <scope>NUCLEOTIDE SEQUENCE [LARGE SCALE GENOMIC DNA]</scope>
    <source>
        <strain evidence="11 12">NRRL 20695</strain>
    </source>
</reference>
<dbReference type="InterPro" id="IPR036259">
    <property type="entry name" value="MFS_trans_sf"/>
</dbReference>
<evidence type="ECO:0000256" key="4">
    <source>
        <dbReference type="ARBA" id="ARBA00022692"/>
    </source>
</evidence>
<keyword evidence="12" id="KW-1185">Reference proteome</keyword>
<keyword evidence="2" id="KW-0813">Transport</keyword>